<dbReference type="InterPro" id="IPR000014">
    <property type="entry name" value="PAS"/>
</dbReference>
<evidence type="ECO:0000256" key="8">
    <source>
        <dbReference type="ARBA" id="ARBA00023012"/>
    </source>
</evidence>
<dbReference type="PANTHER" id="PTHR43065">
    <property type="entry name" value="SENSOR HISTIDINE KINASE"/>
    <property type="match status" value="1"/>
</dbReference>
<dbReference type="SMART" id="SM00388">
    <property type="entry name" value="HisKA"/>
    <property type="match status" value="1"/>
</dbReference>
<evidence type="ECO:0000256" key="4">
    <source>
        <dbReference type="ARBA" id="ARBA00022679"/>
    </source>
</evidence>
<dbReference type="Pfam" id="PF00989">
    <property type="entry name" value="PAS"/>
    <property type="match status" value="1"/>
</dbReference>
<dbReference type="InterPro" id="IPR035965">
    <property type="entry name" value="PAS-like_dom_sf"/>
</dbReference>
<keyword evidence="4" id="KW-0808">Transferase</keyword>
<evidence type="ECO:0000256" key="1">
    <source>
        <dbReference type="ARBA" id="ARBA00000085"/>
    </source>
</evidence>
<dbReference type="InterPro" id="IPR003661">
    <property type="entry name" value="HisK_dim/P_dom"/>
</dbReference>
<dbReference type="GO" id="GO:0006355">
    <property type="term" value="P:regulation of DNA-templated transcription"/>
    <property type="evidence" value="ECO:0007669"/>
    <property type="project" value="InterPro"/>
</dbReference>
<keyword evidence="6 10" id="KW-0418">Kinase</keyword>
<accession>A0A212QNS7</accession>
<dbReference type="CDD" id="cd00130">
    <property type="entry name" value="PAS"/>
    <property type="match status" value="1"/>
</dbReference>
<evidence type="ECO:0000256" key="5">
    <source>
        <dbReference type="ARBA" id="ARBA00022741"/>
    </source>
</evidence>
<dbReference type="Gene3D" id="3.30.565.10">
    <property type="entry name" value="Histidine kinase-like ATPase, C-terminal domain"/>
    <property type="match status" value="1"/>
</dbReference>
<evidence type="ECO:0000256" key="3">
    <source>
        <dbReference type="ARBA" id="ARBA00022553"/>
    </source>
</evidence>
<dbReference type="InterPro" id="IPR036097">
    <property type="entry name" value="HisK_dim/P_sf"/>
</dbReference>
<keyword evidence="3" id="KW-0597">Phosphoprotein</keyword>
<dbReference type="InterPro" id="IPR003594">
    <property type="entry name" value="HATPase_dom"/>
</dbReference>
<evidence type="ECO:0000313" key="11">
    <source>
        <dbReference type="Proteomes" id="UP000197065"/>
    </source>
</evidence>
<dbReference type="Pfam" id="PF02518">
    <property type="entry name" value="HATPase_c"/>
    <property type="match status" value="1"/>
</dbReference>
<dbReference type="PRINTS" id="PR00344">
    <property type="entry name" value="BCTRLSENSOR"/>
</dbReference>
<dbReference type="InterPro" id="IPR036890">
    <property type="entry name" value="HATPase_C_sf"/>
</dbReference>
<name>A0A212QNS7_9PROT</name>
<organism evidence="10 11">
    <name type="scientific">Arboricoccus pini</name>
    <dbReference type="NCBI Taxonomy" id="1963835"/>
    <lineage>
        <taxon>Bacteria</taxon>
        <taxon>Pseudomonadati</taxon>
        <taxon>Pseudomonadota</taxon>
        <taxon>Alphaproteobacteria</taxon>
        <taxon>Geminicoccales</taxon>
        <taxon>Geminicoccaceae</taxon>
        <taxon>Arboricoccus</taxon>
    </lineage>
</organism>
<dbReference type="SUPFAM" id="SSF47384">
    <property type="entry name" value="Homodimeric domain of signal transducing histidine kinase"/>
    <property type="match status" value="1"/>
</dbReference>
<dbReference type="SUPFAM" id="SSF55874">
    <property type="entry name" value="ATPase domain of HSP90 chaperone/DNA topoisomerase II/histidine kinase"/>
    <property type="match status" value="1"/>
</dbReference>
<dbReference type="EC" id="2.7.13.3" evidence="2"/>
<dbReference type="SMART" id="SM00387">
    <property type="entry name" value="HATPase_c"/>
    <property type="match status" value="1"/>
</dbReference>
<evidence type="ECO:0000256" key="6">
    <source>
        <dbReference type="ARBA" id="ARBA00022777"/>
    </source>
</evidence>
<keyword evidence="8" id="KW-0902">Two-component regulatory system</keyword>
<dbReference type="PANTHER" id="PTHR43065:SF10">
    <property type="entry name" value="PEROXIDE STRESS-ACTIVATED HISTIDINE KINASE MAK3"/>
    <property type="match status" value="1"/>
</dbReference>
<keyword evidence="11" id="KW-1185">Reference proteome</keyword>
<gene>
    <name evidence="10" type="ORF">SAMN07250955_102115</name>
</gene>
<keyword evidence="7" id="KW-0067">ATP-binding</keyword>
<keyword evidence="5" id="KW-0547">Nucleotide-binding</keyword>
<dbReference type="GO" id="GO:0005524">
    <property type="term" value="F:ATP binding"/>
    <property type="evidence" value="ECO:0007669"/>
    <property type="project" value="UniProtKB-KW"/>
</dbReference>
<dbReference type="EMBL" id="FYEH01000002">
    <property type="protein sequence ID" value="SNB61084.1"/>
    <property type="molecule type" value="Genomic_DNA"/>
</dbReference>
<evidence type="ECO:0000256" key="2">
    <source>
        <dbReference type="ARBA" id="ARBA00012438"/>
    </source>
</evidence>
<comment type="catalytic activity">
    <reaction evidence="1">
        <text>ATP + protein L-histidine = ADP + protein N-phospho-L-histidine.</text>
        <dbReference type="EC" id="2.7.13.3"/>
    </reaction>
</comment>
<dbReference type="CDD" id="cd00082">
    <property type="entry name" value="HisKA"/>
    <property type="match status" value="1"/>
</dbReference>
<evidence type="ECO:0000256" key="7">
    <source>
        <dbReference type="ARBA" id="ARBA00022840"/>
    </source>
</evidence>
<sequence>MGSSGQMVIDSMDAQLRRPAAVVERAEMRSEIMLSNLPSAVFALDSDLHFIAANPAAEHLFRASWTTLQGRSIEGFLGPHAKLVDLARQVQKSGSSISDYAVELALARGETMTVDSHLTPIIEAPGQVLAILHPCSMARRLDQQLGNRGSSRSVAALAATLAHEVKNPLSGIRGAAQLLEPYIEDDDKVLVKLICDEADRICNLVDRMEEFAEPGTIAREPVNIHQVLEHVRRIAENGFARSHRIVELYDPSLPDVEGDRDRLIQAFLNLIKNAAEAAPADSGQITISTQYQHGLRMSVPNSSERLELPITVEIRDNGAGVRDDMVDHLFEPFVSSKPKGTGLGLSLVSKIMGDHGGLVTYVPGEPGAIFRVRLPAARRPRRESGTRL</sequence>
<dbReference type="PROSITE" id="PS50109">
    <property type="entry name" value="HIS_KIN"/>
    <property type="match status" value="1"/>
</dbReference>
<dbReference type="Pfam" id="PF00512">
    <property type="entry name" value="HisKA"/>
    <property type="match status" value="1"/>
</dbReference>
<dbReference type="InterPro" id="IPR013767">
    <property type="entry name" value="PAS_fold"/>
</dbReference>
<dbReference type="AlphaFoldDB" id="A0A212QNS7"/>
<feature type="domain" description="Histidine kinase" evidence="9">
    <location>
        <begin position="160"/>
        <end position="378"/>
    </location>
</feature>
<dbReference type="InterPro" id="IPR005467">
    <property type="entry name" value="His_kinase_dom"/>
</dbReference>
<dbReference type="InterPro" id="IPR004358">
    <property type="entry name" value="Sig_transdc_His_kin-like_C"/>
</dbReference>
<proteinExistence type="predicted"/>
<reference evidence="10 11" key="1">
    <citation type="submission" date="2017-06" db="EMBL/GenBank/DDBJ databases">
        <authorList>
            <person name="Kim H.J."/>
            <person name="Triplett B.A."/>
        </authorList>
    </citation>
    <scope>NUCLEOTIDE SEQUENCE [LARGE SCALE GENOMIC DNA]</scope>
    <source>
        <strain evidence="10 11">B29T1</strain>
    </source>
</reference>
<dbReference type="SMART" id="SM00091">
    <property type="entry name" value="PAS"/>
    <property type="match status" value="1"/>
</dbReference>
<dbReference type="Gene3D" id="3.30.450.20">
    <property type="entry name" value="PAS domain"/>
    <property type="match status" value="1"/>
</dbReference>
<dbReference type="GO" id="GO:0000155">
    <property type="term" value="F:phosphorelay sensor kinase activity"/>
    <property type="evidence" value="ECO:0007669"/>
    <property type="project" value="InterPro"/>
</dbReference>
<dbReference type="SUPFAM" id="SSF55785">
    <property type="entry name" value="PYP-like sensor domain (PAS domain)"/>
    <property type="match status" value="1"/>
</dbReference>
<dbReference type="Gene3D" id="1.10.287.130">
    <property type="match status" value="1"/>
</dbReference>
<evidence type="ECO:0000259" key="9">
    <source>
        <dbReference type="PROSITE" id="PS50109"/>
    </source>
</evidence>
<dbReference type="Proteomes" id="UP000197065">
    <property type="component" value="Unassembled WGS sequence"/>
</dbReference>
<evidence type="ECO:0000313" key="10">
    <source>
        <dbReference type="EMBL" id="SNB61084.1"/>
    </source>
</evidence>
<protein>
    <recommendedName>
        <fullName evidence="2">histidine kinase</fullName>
        <ecNumber evidence="2">2.7.13.3</ecNumber>
    </recommendedName>
</protein>